<organism evidence="2 3">
    <name type="scientific">Adineta steineri</name>
    <dbReference type="NCBI Taxonomy" id="433720"/>
    <lineage>
        <taxon>Eukaryota</taxon>
        <taxon>Metazoa</taxon>
        <taxon>Spiralia</taxon>
        <taxon>Gnathifera</taxon>
        <taxon>Rotifera</taxon>
        <taxon>Eurotatoria</taxon>
        <taxon>Bdelloidea</taxon>
        <taxon>Adinetida</taxon>
        <taxon>Adinetidae</taxon>
        <taxon>Adineta</taxon>
    </lineage>
</organism>
<dbReference type="Gene3D" id="2.120.10.30">
    <property type="entry name" value="TolB, C-terminal domain"/>
    <property type="match status" value="1"/>
</dbReference>
<sequence>MNLFLILFSLSILFCTVKTKSNLTLDSFFNYTNFDSLSLSPNGEYLLINTRRPLWNSNSFESIKYTWSPSGKWFFFLLKNNSAINNLKFQYLLKIDLNVEQNIYLYSTENDEIKSVSLGNDIPIAITWSQDDSSLYYATINLNSTDNLKWNDIIQYPLNP</sequence>
<comment type="caution">
    <text evidence="2">The sequence shown here is derived from an EMBL/GenBank/DDBJ whole genome shotgun (WGS) entry which is preliminary data.</text>
</comment>
<protein>
    <recommendedName>
        <fullName evidence="4">Dipeptidylpeptidase IV N-terminal domain-containing protein</fullName>
    </recommendedName>
</protein>
<feature type="signal peptide" evidence="1">
    <location>
        <begin position="1"/>
        <end position="19"/>
    </location>
</feature>
<evidence type="ECO:0000256" key="1">
    <source>
        <dbReference type="SAM" id="SignalP"/>
    </source>
</evidence>
<dbReference type="EMBL" id="CAJOAY010019894">
    <property type="protein sequence ID" value="CAF4334300.1"/>
    <property type="molecule type" value="Genomic_DNA"/>
</dbReference>
<accession>A0A820K0X9</accession>
<dbReference type="Proteomes" id="UP000663881">
    <property type="component" value="Unassembled WGS sequence"/>
</dbReference>
<dbReference type="InterPro" id="IPR011042">
    <property type="entry name" value="6-blade_b-propeller_TolB-like"/>
</dbReference>
<reference evidence="2" key="1">
    <citation type="submission" date="2021-02" db="EMBL/GenBank/DDBJ databases">
        <authorList>
            <person name="Nowell W R."/>
        </authorList>
    </citation>
    <scope>NUCLEOTIDE SEQUENCE</scope>
</reference>
<name>A0A820K0X9_9BILA</name>
<feature type="chain" id="PRO_5032608972" description="Dipeptidylpeptidase IV N-terminal domain-containing protein" evidence="1">
    <location>
        <begin position="20"/>
        <end position="160"/>
    </location>
</feature>
<dbReference type="SUPFAM" id="SSF82171">
    <property type="entry name" value="DPP6 N-terminal domain-like"/>
    <property type="match status" value="1"/>
</dbReference>
<proteinExistence type="predicted"/>
<evidence type="ECO:0000313" key="3">
    <source>
        <dbReference type="Proteomes" id="UP000663881"/>
    </source>
</evidence>
<dbReference type="AlphaFoldDB" id="A0A820K0X9"/>
<keyword evidence="1" id="KW-0732">Signal</keyword>
<gene>
    <name evidence="2" type="ORF">OKA104_LOCUS47937</name>
</gene>
<feature type="non-terminal residue" evidence="2">
    <location>
        <position position="160"/>
    </location>
</feature>
<evidence type="ECO:0008006" key="4">
    <source>
        <dbReference type="Google" id="ProtNLM"/>
    </source>
</evidence>
<evidence type="ECO:0000313" key="2">
    <source>
        <dbReference type="EMBL" id="CAF4334300.1"/>
    </source>
</evidence>